<dbReference type="GO" id="GO:0003677">
    <property type="term" value="F:DNA binding"/>
    <property type="evidence" value="ECO:0007669"/>
    <property type="project" value="UniProtKB-KW"/>
</dbReference>
<keyword evidence="6" id="KW-0067">ATP-binding</keyword>
<dbReference type="CDD" id="cd18793">
    <property type="entry name" value="SF2_C_SNF"/>
    <property type="match status" value="1"/>
</dbReference>
<sequence length="1285" mass="145358">MARPPTLTQSDASSIVNMATEPGRVFRDKAGRKRLVPILKSTDRQSPIRDPSLSVERHMDLENPIHDSGPFLECHFDLTLIQPPDLGDTRLGKKSWRVASQVYLGLESLPVDRLFYDKARFGDMLDTCIKEPDCLSFARSASGSTGQQLYVHSRIKHYLRSRPMSLFSGSEKRLGRIPYPSWIGKKKMPLSVTTFSRSADQSVAAFRSKRLSWRKGNWDTKGSTDSNVAKLGLIDYPEIALEDLDLDDELKGLEKWKYLDEYQHVLPAYGDSGSEGEYDMDTWREMEDEADRKLERPERKSNKLLLDVGKVQDTIAVAMEAMIAEWNLKKRPKMEAKAWRIWTKARRDKTLPSQVRVKDGKVEDLELRVKKLCARIIDEPWSASKALTRQCKIMEVSIFDLEETKWARAMLLNPLAPKKARISVRPNKRAPKQVSSPRDTSPLLEGEEIISSTSGSSSTSGDELEDFIVSDEDDSGSLRPAAVCDSDSASLTIEKARDHLPVANKQPPASLPQRPHPQSSKSAPSHSKHLSHNIIDLTLDPESSERDSKTATEATISRISTPIIDSDSSSGIWRRGKKTSFRTPPNQRTREEVVDLVSSPDMDYRFLSDLPPAESKSSGLRKSNDIPTGVVDERLLHNEDVVIKPKKGETLGLIEVNAHAPKGYKFHLDPAFGNGRRLKTHQILALQKIWEMVVATSHPGQGYILAHTMGLGKTATIIAVIHAIAQIGKSDKKWLKSRLPDSLHNLHALILCPAHLVKNWVEELRRWLPINDNRISTLYKVTSSDPIGDRIEVVRNWALLDGVLVMSFTIFKDLVDPKSASNQPAAFRADPKARLEVENALLGKTALVIVDEAHSIKNPQSEISQNVNRIRTRRRIGLTGSPLSNNLAEYYALINWASPGHLGPYDQFRSRYETVIDKIFLENTTAAEYRLAIVALKALQKDIEPRVNRADSRSLDPELFGKEEFLIRIPLSELQFDLYKNYTKHLEGPSAQDAFRRWKHIRLLQLLCLHPTLLIDDLRACYNSSNFEEQLADNAIEVDAPIPPESFVLPELDPKIGQQRDIISRIHTSTEHVLKSYDRDWMNTDESYKMQVLMALVQKCSRIEEKVLIFSQRKPVISYVAARLRKDRYDVVVIEGQVHPEKRQEITEAFNHSEKFQIAMVSTLAGGIGLNLHGANRVIILDEGYNPTHEEQAIGRAYRIGQRKKVFVYRLVCAGTIEDAFRDQGILKGNLAARVLDRKVAREQNIRGNGRSPKVLAPQRPRYERLSRIEVKDKLLDQMLLLHGR</sequence>
<evidence type="ECO:0000256" key="2">
    <source>
        <dbReference type="ARBA" id="ARBA00007025"/>
    </source>
</evidence>
<dbReference type="InterPro" id="IPR038718">
    <property type="entry name" value="SNF2-like_sf"/>
</dbReference>
<dbReference type="Pfam" id="PF00271">
    <property type="entry name" value="Helicase_C"/>
    <property type="match status" value="1"/>
</dbReference>
<evidence type="ECO:0000256" key="6">
    <source>
        <dbReference type="ARBA" id="ARBA00022840"/>
    </source>
</evidence>
<organism evidence="12 13">
    <name type="scientific">Ramalina farinacea</name>
    <dbReference type="NCBI Taxonomy" id="258253"/>
    <lineage>
        <taxon>Eukaryota</taxon>
        <taxon>Fungi</taxon>
        <taxon>Dikarya</taxon>
        <taxon>Ascomycota</taxon>
        <taxon>Pezizomycotina</taxon>
        <taxon>Lecanoromycetes</taxon>
        <taxon>OSLEUM clade</taxon>
        <taxon>Lecanoromycetidae</taxon>
        <taxon>Lecanorales</taxon>
        <taxon>Lecanorineae</taxon>
        <taxon>Ramalinaceae</taxon>
        <taxon>Ramalina</taxon>
    </lineage>
</organism>
<proteinExistence type="inferred from homology"/>
<keyword evidence="8" id="KW-0539">Nucleus</keyword>
<dbReference type="GO" id="GO:0005524">
    <property type="term" value="F:ATP binding"/>
    <property type="evidence" value="ECO:0007669"/>
    <property type="project" value="UniProtKB-KW"/>
</dbReference>
<dbReference type="EMBL" id="JAPUFD010000015">
    <property type="protein sequence ID" value="MDI1491630.1"/>
    <property type="molecule type" value="Genomic_DNA"/>
</dbReference>
<evidence type="ECO:0000256" key="4">
    <source>
        <dbReference type="ARBA" id="ARBA00022801"/>
    </source>
</evidence>
<dbReference type="GO" id="GO:0016887">
    <property type="term" value="F:ATP hydrolysis activity"/>
    <property type="evidence" value="ECO:0007669"/>
    <property type="project" value="InterPro"/>
</dbReference>
<comment type="caution">
    <text evidence="12">The sequence shown here is derived from an EMBL/GenBank/DDBJ whole genome shotgun (WGS) entry which is preliminary data.</text>
</comment>
<dbReference type="SMART" id="SM00490">
    <property type="entry name" value="HELICc"/>
    <property type="match status" value="1"/>
</dbReference>
<feature type="compositionally biased region" description="Polar residues" evidence="9">
    <location>
        <begin position="516"/>
        <end position="525"/>
    </location>
</feature>
<evidence type="ECO:0000256" key="3">
    <source>
        <dbReference type="ARBA" id="ARBA00022741"/>
    </source>
</evidence>
<dbReference type="InterPro" id="IPR044574">
    <property type="entry name" value="ARIP4-like"/>
</dbReference>
<dbReference type="Proteomes" id="UP001161017">
    <property type="component" value="Unassembled WGS sequence"/>
</dbReference>
<feature type="domain" description="Helicase ATP-binding" evidence="10">
    <location>
        <begin position="694"/>
        <end position="900"/>
    </location>
</feature>
<feature type="compositionally biased region" description="Basic residues" evidence="9">
    <location>
        <begin position="422"/>
        <end position="431"/>
    </location>
</feature>
<comment type="similarity">
    <text evidence="2">Belongs to the SNF2/RAD54 helicase family.</text>
</comment>
<feature type="compositionally biased region" description="Low complexity" evidence="9">
    <location>
        <begin position="555"/>
        <end position="572"/>
    </location>
</feature>
<evidence type="ECO:0000256" key="1">
    <source>
        <dbReference type="ARBA" id="ARBA00004123"/>
    </source>
</evidence>
<evidence type="ECO:0000256" key="8">
    <source>
        <dbReference type="ARBA" id="ARBA00023242"/>
    </source>
</evidence>
<dbReference type="Pfam" id="PF00176">
    <property type="entry name" value="SNF2-rel_dom"/>
    <property type="match status" value="1"/>
</dbReference>
<keyword evidence="7" id="KW-0238">DNA-binding</keyword>
<accession>A0AA43QWM6</accession>
<keyword evidence="4" id="KW-0378">Hydrolase</keyword>
<evidence type="ECO:0000313" key="13">
    <source>
        <dbReference type="Proteomes" id="UP001161017"/>
    </source>
</evidence>
<keyword evidence="13" id="KW-1185">Reference proteome</keyword>
<keyword evidence="5" id="KW-0347">Helicase</keyword>
<dbReference type="InterPro" id="IPR014001">
    <property type="entry name" value="Helicase_ATP-bd"/>
</dbReference>
<dbReference type="InterPro" id="IPR001650">
    <property type="entry name" value="Helicase_C-like"/>
</dbReference>
<evidence type="ECO:0000259" key="10">
    <source>
        <dbReference type="PROSITE" id="PS51192"/>
    </source>
</evidence>
<keyword evidence="3" id="KW-0547">Nucleotide-binding</keyword>
<dbReference type="Pfam" id="PF24580">
    <property type="entry name" value="DUF7607"/>
    <property type="match status" value="1"/>
</dbReference>
<evidence type="ECO:0000256" key="9">
    <source>
        <dbReference type="SAM" id="MobiDB-lite"/>
    </source>
</evidence>
<dbReference type="InterPro" id="IPR027417">
    <property type="entry name" value="P-loop_NTPase"/>
</dbReference>
<dbReference type="Gene3D" id="3.40.50.10810">
    <property type="entry name" value="Tandem AAA-ATPase domain"/>
    <property type="match status" value="1"/>
</dbReference>
<protein>
    <submittedName>
        <fullName evidence="12">Uncharacterized protein</fullName>
    </submittedName>
</protein>
<dbReference type="Gene3D" id="3.40.50.300">
    <property type="entry name" value="P-loop containing nucleotide triphosphate hydrolases"/>
    <property type="match status" value="1"/>
</dbReference>
<dbReference type="InterPro" id="IPR056026">
    <property type="entry name" value="DUF7607"/>
</dbReference>
<dbReference type="SMART" id="SM00487">
    <property type="entry name" value="DEXDc"/>
    <property type="match status" value="1"/>
</dbReference>
<evidence type="ECO:0000313" key="12">
    <source>
        <dbReference type="EMBL" id="MDI1491630.1"/>
    </source>
</evidence>
<dbReference type="PROSITE" id="PS51192">
    <property type="entry name" value="HELICASE_ATP_BIND_1"/>
    <property type="match status" value="1"/>
</dbReference>
<reference evidence="12" key="1">
    <citation type="journal article" date="2023" name="Genome Biol. Evol.">
        <title>First Whole Genome Sequence and Flow Cytometry Genome Size Data for the Lichen-Forming Fungus Ramalina farinacea (Ascomycota).</title>
        <authorList>
            <person name="Llewellyn T."/>
            <person name="Mian S."/>
            <person name="Hill R."/>
            <person name="Leitch I.J."/>
            <person name="Gaya E."/>
        </authorList>
    </citation>
    <scope>NUCLEOTIDE SEQUENCE</scope>
    <source>
        <strain evidence="12">LIQ254RAFAR</strain>
    </source>
</reference>
<evidence type="ECO:0000256" key="5">
    <source>
        <dbReference type="ARBA" id="ARBA00022806"/>
    </source>
</evidence>
<dbReference type="PANTHER" id="PTHR45797:SF1">
    <property type="entry name" value="HELICASE ARIP4"/>
    <property type="match status" value="1"/>
</dbReference>
<dbReference type="InterPro" id="IPR049730">
    <property type="entry name" value="SNF2/RAD54-like_C"/>
</dbReference>
<evidence type="ECO:0000259" key="11">
    <source>
        <dbReference type="PROSITE" id="PS51194"/>
    </source>
</evidence>
<dbReference type="PANTHER" id="PTHR45797">
    <property type="entry name" value="RAD54-LIKE"/>
    <property type="match status" value="1"/>
</dbReference>
<dbReference type="GO" id="GO:0004386">
    <property type="term" value="F:helicase activity"/>
    <property type="evidence" value="ECO:0007669"/>
    <property type="project" value="UniProtKB-KW"/>
</dbReference>
<feature type="compositionally biased region" description="Low complexity" evidence="9">
    <location>
        <begin position="449"/>
        <end position="461"/>
    </location>
</feature>
<comment type="subcellular location">
    <subcellularLocation>
        <location evidence="1">Nucleus</location>
    </subcellularLocation>
</comment>
<evidence type="ECO:0000256" key="7">
    <source>
        <dbReference type="ARBA" id="ARBA00023125"/>
    </source>
</evidence>
<feature type="region of interest" description="Disordered" evidence="9">
    <location>
        <begin position="500"/>
        <end position="589"/>
    </location>
</feature>
<gene>
    <name evidence="12" type="ORF">OHK93_002839</name>
</gene>
<dbReference type="GO" id="GO:0005634">
    <property type="term" value="C:nucleus"/>
    <property type="evidence" value="ECO:0007669"/>
    <property type="project" value="UniProtKB-SubCell"/>
</dbReference>
<dbReference type="InterPro" id="IPR000330">
    <property type="entry name" value="SNF2_N"/>
</dbReference>
<feature type="region of interest" description="Disordered" evidence="9">
    <location>
        <begin position="422"/>
        <end position="463"/>
    </location>
</feature>
<dbReference type="PROSITE" id="PS51194">
    <property type="entry name" value="HELICASE_CTER"/>
    <property type="match status" value="1"/>
</dbReference>
<feature type="domain" description="Helicase C-terminal" evidence="11">
    <location>
        <begin position="1095"/>
        <end position="1247"/>
    </location>
</feature>
<dbReference type="SUPFAM" id="SSF52540">
    <property type="entry name" value="P-loop containing nucleoside triphosphate hydrolases"/>
    <property type="match status" value="2"/>
</dbReference>
<name>A0AA43QWM6_9LECA</name>